<dbReference type="AlphaFoldDB" id="A0A6J4PA85"/>
<dbReference type="EMBL" id="CADCUO010000191">
    <property type="protein sequence ID" value="CAA9410532.1"/>
    <property type="molecule type" value="Genomic_DNA"/>
</dbReference>
<organism evidence="2">
    <name type="scientific">uncultured Propionibacteriaceae bacterium</name>
    <dbReference type="NCBI Taxonomy" id="257457"/>
    <lineage>
        <taxon>Bacteria</taxon>
        <taxon>Bacillati</taxon>
        <taxon>Actinomycetota</taxon>
        <taxon>Actinomycetes</taxon>
        <taxon>Propionibacteriales</taxon>
        <taxon>Propionibacteriaceae</taxon>
        <taxon>environmental samples</taxon>
    </lineage>
</organism>
<feature type="non-terminal residue" evidence="2">
    <location>
        <position position="48"/>
    </location>
</feature>
<gene>
    <name evidence="2" type="ORF">AVDCRST_MAG75-2717</name>
</gene>
<proteinExistence type="predicted"/>
<feature type="region of interest" description="Disordered" evidence="1">
    <location>
        <begin position="1"/>
        <end position="48"/>
    </location>
</feature>
<sequence length="48" mass="5163">WPATQASRMATAPRRTSVARYGANWTDSESWPKGSPWLRSDGGNGSPG</sequence>
<evidence type="ECO:0000256" key="1">
    <source>
        <dbReference type="SAM" id="MobiDB-lite"/>
    </source>
</evidence>
<reference evidence="2" key="1">
    <citation type="submission" date="2020-02" db="EMBL/GenBank/DDBJ databases">
        <authorList>
            <person name="Meier V. D."/>
        </authorList>
    </citation>
    <scope>NUCLEOTIDE SEQUENCE</scope>
    <source>
        <strain evidence="2">AVDCRST_MAG75</strain>
    </source>
</reference>
<accession>A0A6J4PA85</accession>
<protein>
    <submittedName>
        <fullName evidence="2">Uncharacterized protein</fullName>
    </submittedName>
</protein>
<name>A0A6J4PA85_9ACTN</name>
<evidence type="ECO:0000313" key="2">
    <source>
        <dbReference type="EMBL" id="CAA9410532.1"/>
    </source>
</evidence>
<feature type="non-terminal residue" evidence="2">
    <location>
        <position position="1"/>
    </location>
</feature>